<organism evidence="7 8">
    <name type="scientific">Nocardiopsis flavescens</name>
    <dbReference type="NCBI Taxonomy" id="758803"/>
    <lineage>
        <taxon>Bacteria</taxon>
        <taxon>Bacillati</taxon>
        <taxon>Actinomycetota</taxon>
        <taxon>Actinomycetes</taxon>
        <taxon>Streptosporangiales</taxon>
        <taxon>Nocardiopsidaceae</taxon>
        <taxon>Nocardiopsis</taxon>
    </lineage>
</organism>
<keyword evidence="5" id="KW-0460">Magnesium</keyword>
<comment type="cofactor">
    <cofactor evidence="1">
        <name>Mg(2+)</name>
        <dbReference type="ChEBI" id="CHEBI:18420"/>
    </cofactor>
</comment>
<name>A0A1M6IGA4_9ACTN</name>
<evidence type="ECO:0000256" key="6">
    <source>
        <dbReference type="RuleBase" id="RU004466"/>
    </source>
</evidence>
<proteinExistence type="inferred from homology"/>
<evidence type="ECO:0000256" key="1">
    <source>
        <dbReference type="ARBA" id="ARBA00001946"/>
    </source>
</evidence>
<protein>
    <submittedName>
        <fullName evidence="7">Geranylgeranyl diphosphate synthase, type I</fullName>
    </submittedName>
</protein>
<evidence type="ECO:0000256" key="2">
    <source>
        <dbReference type="ARBA" id="ARBA00006706"/>
    </source>
</evidence>
<accession>A0A1M6IGA4</accession>
<evidence type="ECO:0000256" key="5">
    <source>
        <dbReference type="ARBA" id="ARBA00022842"/>
    </source>
</evidence>
<evidence type="ECO:0000256" key="3">
    <source>
        <dbReference type="ARBA" id="ARBA00022679"/>
    </source>
</evidence>
<dbReference type="CDD" id="cd00685">
    <property type="entry name" value="Trans_IPPS_HT"/>
    <property type="match status" value="1"/>
</dbReference>
<dbReference type="GO" id="GO:0004659">
    <property type="term" value="F:prenyltransferase activity"/>
    <property type="evidence" value="ECO:0007669"/>
    <property type="project" value="InterPro"/>
</dbReference>
<dbReference type="InterPro" id="IPR008949">
    <property type="entry name" value="Isoprenoid_synthase_dom_sf"/>
</dbReference>
<dbReference type="SFLD" id="SFLDS00005">
    <property type="entry name" value="Isoprenoid_Synthase_Type_I"/>
    <property type="match status" value="1"/>
</dbReference>
<evidence type="ECO:0000313" key="7">
    <source>
        <dbReference type="EMBL" id="SHJ33443.1"/>
    </source>
</evidence>
<dbReference type="InterPro" id="IPR000092">
    <property type="entry name" value="Polyprenyl_synt"/>
</dbReference>
<sequence>MVSEIIGGDMNSPGEADIEPVLNEPVPLRIHHVHGDPRAVLDQVLRDHLHRRLRRVEATDAEFAAGTAAQTVAFTLAGGKRLRSALAWWGWRAGGGPVSGPVAQHALAACASLELLQTCALVHDDVMDGSQTRRGVPCVHRVHEAEHREHGWSGEDRRYGESLAVLVGDLALAWADDMLSGALPGVPRPEEGREVWREMRTEMIAGQFLDVRGQATRSRSESLALRIDLLKTASYTVERPLHLGAAMAGAPPAVIEALRSYGRDVGVAFQFADDLAGAYGDSRATGKPVGDDLREGKTTLLLALGTRIAREEGDAQALELLERVGSGADTAEAAAALERLGAADRVREHCRGLAARGAAHLDGVELPEPVHTHLADLARRIGEGV</sequence>
<dbReference type="SUPFAM" id="SSF48576">
    <property type="entry name" value="Terpenoid synthases"/>
    <property type="match status" value="1"/>
</dbReference>
<evidence type="ECO:0000256" key="4">
    <source>
        <dbReference type="ARBA" id="ARBA00022723"/>
    </source>
</evidence>
<dbReference type="STRING" id="758803.SAMN05421803_105143"/>
<dbReference type="GO" id="GO:0046872">
    <property type="term" value="F:metal ion binding"/>
    <property type="evidence" value="ECO:0007669"/>
    <property type="project" value="UniProtKB-KW"/>
</dbReference>
<dbReference type="InterPro" id="IPR033749">
    <property type="entry name" value="Polyprenyl_synt_CS"/>
</dbReference>
<keyword evidence="8" id="KW-1185">Reference proteome</keyword>
<evidence type="ECO:0000313" key="8">
    <source>
        <dbReference type="Proteomes" id="UP000184452"/>
    </source>
</evidence>
<dbReference type="Pfam" id="PF00348">
    <property type="entry name" value="polyprenyl_synt"/>
    <property type="match status" value="1"/>
</dbReference>
<gene>
    <name evidence="7" type="ORF">SAMN05421803_105143</name>
</gene>
<dbReference type="GO" id="GO:0008299">
    <property type="term" value="P:isoprenoid biosynthetic process"/>
    <property type="evidence" value="ECO:0007669"/>
    <property type="project" value="InterPro"/>
</dbReference>
<dbReference type="AlphaFoldDB" id="A0A1M6IGA4"/>
<dbReference type="PANTHER" id="PTHR12001:SF85">
    <property type="entry name" value="SHORT CHAIN ISOPRENYL DIPHOSPHATE SYNTHASE"/>
    <property type="match status" value="1"/>
</dbReference>
<keyword evidence="4" id="KW-0479">Metal-binding</keyword>
<keyword evidence="3 6" id="KW-0808">Transferase</keyword>
<dbReference type="EMBL" id="FQZK01000005">
    <property type="protein sequence ID" value="SHJ33443.1"/>
    <property type="molecule type" value="Genomic_DNA"/>
</dbReference>
<reference evidence="7 8" key="1">
    <citation type="submission" date="2016-11" db="EMBL/GenBank/DDBJ databases">
        <authorList>
            <person name="Jaros S."/>
            <person name="Januszkiewicz K."/>
            <person name="Wedrychowicz H."/>
        </authorList>
    </citation>
    <scope>NUCLEOTIDE SEQUENCE [LARGE SCALE GENOMIC DNA]</scope>
    <source>
        <strain evidence="7 8">CGMCC 4.5723</strain>
    </source>
</reference>
<dbReference type="PANTHER" id="PTHR12001">
    <property type="entry name" value="GERANYLGERANYL PYROPHOSPHATE SYNTHASE"/>
    <property type="match status" value="1"/>
</dbReference>
<comment type="similarity">
    <text evidence="2 6">Belongs to the FPP/GGPP synthase family.</text>
</comment>
<dbReference type="PROSITE" id="PS00723">
    <property type="entry name" value="POLYPRENYL_SYNTHASE_1"/>
    <property type="match status" value="1"/>
</dbReference>
<dbReference type="Proteomes" id="UP000184452">
    <property type="component" value="Unassembled WGS sequence"/>
</dbReference>
<dbReference type="Gene3D" id="1.10.600.10">
    <property type="entry name" value="Farnesyl Diphosphate Synthase"/>
    <property type="match status" value="1"/>
</dbReference>